<name>A0AAW1VXX6_RUBAR</name>
<evidence type="ECO:0000256" key="1">
    <source>
        <dbReference type="SAM" id="MobiDB-lite"/>
    </source>
</evidence>
<dbReference type="AlphaFoldDB" id="A0AAW1VXX6"/>
<feature type="region of interest" description="Disordered" evidence="1">
    <location>
        <begin position="56"/>
        <end position="80"/>
    </location>
</feature>
<dbReference type="EMBL" id="JBEDUW010000007">
    <property type="protein sequence ID" value="KAK9911907.1"/>
    <property type="molecule type" value="Genomic_DNA"/>
</dbReference>
<gene>
    <name evidence="2" type="ORF">M0R45_035787</name>
</gene>
<sequence>MMVEEECGVVEKSWARAKSMAPAGGKRDDERLDDDDDGHGLNCGVVMVVGVEKRKEVQRVKEEKEEKEEKEGEEEEEIRE</sequence>
<proteinExistence type="predicted"/>
<evidence type="ECO:0000313" key="2">
    <source>
        <dbReference type="EMBL" id="KAK9911907.1"/>
    </source>
</evidence>
<protein>
    <submittedName>
        <fullName evidence="2">Uncharacterized protein</fullName>
    </submittedName>
</protein>
<dbReference type="Proteomes" id="UP001457282">
    <property type="component" value="Unassembled WGS sequence"/>
</dbReference>
<comment type="caution">
    <text evidence="2">The sequence shown here is derived from an EMBL/GenBank/DDBJ whole genome shotgun (WGS) entry which is preliminary data.</text>
</comment>
<feature type="compositionally biased region" description="Basic and acidic residues" evidence="1">
    <location>
        <begin position="56"/>
        <end position="70"/>
    </location>
</feature>
<feature type="region of interest" description="Disordered" evidence="1">
    <location>
        <begin position="16"/>
        <end position="39"/>
    </location>
</feature>
<organism evidence="2 3">
    <name type="scientific">Rubus argutus</name>
    <name type="common">Southern blackberry</name>
    <dbReference type="NCBI Taxonomy" id="59490"/>
    <lineage>
        <taxon>Eukaryota</taxon>
        <taxon>Viridiplantae</taxon>
        <taxon>Streptophyta</taxon>
        <taxon>Embryophyta</taxon>
        <taxon>Tracheophyta</taxon>
        <taxon>Spermatophyta</taxon>
        <taxon>Magnoliopsida</taxon>
        <taxon>eudicotyledons</taxon>
        <taxon>Gunneridae</taxon>
        <taxon>Pentapetalae</taxon>
        <taxon>rosids</taxon>
        <taxon>fabids</taxon>
        <taxon>Rosales</taxon>
        <taxon>Rosaceae</taxon>
        <taxon>Rosoideae</taxon>
        <taxon>Rosoideae incertae sedis</taxon>
        <taxon>Rubus</taxon>
    </lineage>
</organism>
<feature type="compositionally biased region" description="Acidic residues" evidence="1">
    <location>
        <begin position="71"/>
        <end position="80"/>
    </location>
</feature>
<evidence type="ECO:0000313" key="3">
    <source>
        <dbReference type="Proteomes" id="UP001457282"/>
    </source>
</evidence>
<keyword evidence="3" id="KW-1185">Reference proteome</keyword>
<reference evidence="2 3" key="1">
    <citation type="journal article" date="2023" name="G3 (Bethesda)">
        <title>A chromosome-length genome assembly and annotation of blackberry (Rubus argutus, cv. 'Hillquist').</title>
        <authorList>
            <person name="Bruna T."/>
            <person name="Aryal R."/>
            <person name="Dudchenko O."/>
            <person name="Sargent D.J."/>
            <person name="Mead D."/>
            <person name="Buti M."/>
            <person name="Cavallini A."/>
            <person name="Hytonen T."/>
            <person name="Andres J."/>
            <person name="Pham M."/>
            <person name="Weisz D."/>
            <person name="Mascagni F."/>
            <person name="Usai G."/>
            <person name="Natali L."/>
            <person name="Bassil N."/>
            <person name="Fernandez G.E."/>
            <person name="Lomsadze A."/>
            <person name="Armour M."/>
            <person name="Olukolu B."/>
            <person name="Poorten T."/>
            <person name="Britton C."/>
            <person name="Davik J."/>
            <person name="Ashrafi H."/>
            <person name="Aiden E.L."/>
            <person name="Borodovsky M."/>
            <person name="Worthington M."/>
        </authorList>
    </citation>
    <scope>NUCLEOTIDE SEQUENCE [LARGE SCALE GENOMIC DNA]</scope>
    <source>
        <strain evidence="2">PI 553951</strain>
    </source>
</reference>
<accession>A0AAW1VXX6</accession>